<dbReference type="PROSITE" id="PS50995">
    <property type="entry name" value="HTH_MARR_2"/>
    <property type="match status" value="1"/>
</dbReference>
<evidence type="ECO:0000313" key="6">
    <source>
        <dbReference type="Proteomes" id="UP000288178"/>
    </source>
</evidence>
<keyword evidence="1" id="KW-0805">Transcription regulation</keyword>
<sequence length="181" mass="20620">MRFGQRRRSHVNKPLRLVQGLDGQRDAGHEARAAENDHASLKLWLRLLATATQIETEIRRRLRTQFDTTLPRFDYLAQLHRHPEGLRMNELSRHLMVTGGSITGLTDQLEQEGYVQREQSPEDRRAFLLRLTPAGRAAFEGMAAVHEGWVIELLGGLNTTERSTLHGLLGRLRVTMPTETP</sequence>
<comment type="caution">
    <text evidence="5">The sequence shown here is derived from an EMBL/GenBank/DDBJ whole genome shotgun (WGS) entry which is preliminary data.</text>
</comment>
<dbReference type="EMBL" id="SACT01000007">
    <property type="protein sequence ID" value="RVT49769.1"/>
    <property type="molecule type" value="Genomic_DNA"/>
</dbReference>
<proteinExistence type="predicted"/>
<evidence type="ECO:0000259" key="4">
    <source>
        <dbReference type="PROSITE" id="PS50995"/>
    </source>
</evidence>
<dbReference type="InterPro" id="IPR036390">
    <property type="entry name" value="WH_DNA-bd_sf"/>
</dbReference>
<dbReference type="GO" id="GO:0003677">
    <property type="term" value="F:DNA binding"/>
    <property type="evidence" value="ECO:0007669"/>
    <property type="project" value="UniProtKB-KW"/>
</dbReference>
<protein>
    <submittedName>
        <fullName evidence="5">MarR family transcriptional regulator</fullName>
    </submittedName>
</protein>
<evidence type="ECO:0000256" key="2">
    <source>
        <dbReference type="ARBA" id="ARBA00023125"/>
    </source>
</evidence>
<keyword evidence="6" id="KW-1185">Reference proteome</keyword>
<dbReference type="OrthoDB" id="9787636at2"/>
<organism evidence="5 6">
    <name type="scientific">Rubrivivax albus</name>
    <dbReference type="NCBI Taxonomy" id="2499835"/>
    <lineage>
        <taxon>Bacteria</taxon>
        <taxon>Pseudomonadati</taxon>
        <taxon>Pseudomonadota</taxon>
        <taxon>Betaproteobacteria</taxon>
        <taxon>Burkholderiales</taxon>
        <taxon>Sphaerotilaceae</taxon>
        <taxon>Rubrivivax</taxon>
    </lineage>
</organism>
<dbReference type="InterPro" id="IPR039422">
    <property type="entry name" value="MarR/SlyA-like"/>
</dbReference>
<evidence type="ECO:0000313" key="5">
    <source>
        <dbReference type="EMBL" id="RVT49769.1"/>
    </source>
</evidence>
<keyword evidence="3" id="KW-0804">Transcription</keyword>
<dbReference type="Gene3D" id="1.10.10.10">
    <property type="entry name" value="Winged helix-like DNA-binding domain superfamily/Winged helix DNA-binding domain"/>
    <property type="match status" value="1"/>
</dbReference>
<evidence type="ECO:0000256" key="1">
    <source>
        <dbReference type="ARBA" id="ARBA00023015"/>
    </source>
</evidence>
<evidence type="ECO:0000256" key="3">
    <source>
        <dbReference type="ARBA" id="ARBA00023163"/>
    </source>
</evidence>
<dbReference type="PANTHER" id="PTHR33164">
    <property type="entry name" value="TRANSCRIPTIONAL REGULATOR, MARR FAMILY"/>
    <property type="match status" value="1"/>
</dbReference>
<dbReference type="InterPro" id="IPR023187">
    <property type="entry name" value="Tscrpt_reg_MarR-type_CS"/>
</dbReference>
<keyword evidence="2" id="KW-0238">DNA-binding</keyword>
<dbReference type="InterPro" id="IPR036388">
    <property type="entry name" value="WH-like_DNA-bd_sf"/>
</dbReference>
<dbReference type="Proteomes" id="UP000288178">
    <property type="component" value="Unassembled WGS sequence"/>
</dbReference>
<dbReference type="AlphaFoldDB" id="A0A3S2U760"/>
<accession>A0A3S2U760</accession>
<dbReference type="PRINTS" id="PR00598">
    <property type="entry name" value="HTHMARR"/>
</dbReference>
<reference evidence="5 6" key="1">
    <citation type="submission" date="2019-01" db="EMBL/GenBank/DDBJ databases">
        <authorList>
            <person name="Chen W.-M."/>
        </authorList>
    </citation>
    <scope>NUCLEOTIDE SEQUENCE [LARGE SCALE GENOMIC DNA]</scope>
    <source>
        <strain evidence="5 6">ICH-3</strain>
    </source>
</reference>
<dbReference type="GO" id="GO:0003700">
    <property type="term" value="F:DNA-binding transcription factor activity"/>
    <property type="evidence" value="ECO:0007669"/>
    <property type="project" value="InterPro"/>
</dbReference>
<gene>
    <name evidence="5" type="ORF">ENE75_19215</name>
</gene>
<dbReference type="SMART" id="SM00347">
    <property type="entry name" value="HTH_MARR"/>
    <property type="match status" value="1"/>
</dbReference>
<dbReference type="PANTHER" id="PTHR33164:SF43">
    <property type="entry name" value="HTH-TYPE TRANSCRIPTIONAL REPRESSOR YETL"/>
    <property type="match status" value="1"/>
</dbReference>
<feature type="domain" description="HTH marR-type" evidence="4">
    <location>
        <begin position="40"/>
        <end position="174"/>
    </location>
</feature>
<dbReference type="SUPFAM" id="SSF46785">
    <property type="entry name" value="Winged helix' DNA-binding domain"/>
    <property type="match status" value="1"/>
</dbReference>
<dbReference type="PROSITE" id="PS01117">
    <property type="entry name" value="HTH_MARR_1"/>
    <property type="match status" value="1"/>
</dbReference>
<dbReference type="Pfam" id="PF01047">
    <property type="entry name" value="MarR"/>
    <property type="match status" value="1"/>
</dbReference>
<dbReference type="GO" id="GO:0006950">
    <property type="term" value="P:response to stress"/>
    <property type="evidence" value="ECO:0007669"/>
    <property type="project" value="TreeGrafter"/>
</dbReference>
<dbReference type="InterPro" id="IPR000835">
    <property type="entry name" value="HTH_MarR-typ"/>
</dbReference>
<name>A0A3S2U760_9BURK</name>